<dbReference type="RefSeq" id="WP_070122566.1">
    <property type="nucleotide sequence ID" value="NZ_MAXD01000003.1"/>
</dbReference>
<dbReference type="GO" id="GO:0000723">
    <property type="term" value="P:telomere maintenance"/>
    <property type="evidence" value="ECO:0007669"/>
    <property type="project" value="InterPro"/>
</dbReference>
<sequence>MEYEYDGRALAMLDQPTGVGFLAGRAGTGKSTLIDHWRRTTAPANTIMLAPTGVAALNIDGGETIHRFIHAKPGMTPRDARARGSSLSRDPLYRALDHIIVDEAAMARADLIDCLDQFLQGARRSRSPFGGVRVDMVGDPAQLPPVVADDDRPLFSGEPWKGPWFFQSRVLAPIIAGRGPFPMDFAELGRVHRQADPAFAGALDSLRAGHAARDALSLLNGRVDAPYTASTPVLAATNRRVDQINGAMMAGLPGPEVRVDAMWGGEWPRNLDPAPRSLALRPGARVMTLANDPDGLWANGTLGTLEGFDSDDVAVVRLDSGVEVSIGRHRWPMVRNRLVDGRVEPVEVGTYIQLPLRPAWAVTIHKSQGRTLDRMRLELPAWPLPADGQAYVALSRVRTLEGLSLNRPLEAADVHASRDAVAFMARCRAGLPSPETQGSLF</sequence>
<dbReference type="InterPro" id="IPR027417">
    <property type="entry name" value="P-loop_NTPase"/>
</dbReference>
<dbReference type="InterPro" id="IPR010285">
    <property type="entry name" value="DNA_helicase_pif1-like_DEAD"/>
</dbReference>
<dbReference type="SUPFAM" id="SSF52540">
    <property type="entry name" value="P-loop containing nucleoside triphosphate hydrolases"/>
    <property type="match status" value="2"/>
</dbReference>
<dbReference type="OrthoDB" id="9763659at2"/>
<dbReference type="GO" id="GO:0003678">
    <property type="term" value="F:DNA helicase activity"/>
    <property type="evidence" value="ECO:0007669"/>
    <property type="project" value="InterPro"/>
</dbReference>
<proteinExistence type="predicted"/>
<evidence type="ECO:0000259" key="1">
    <source>
        <dbReference type="Pfam" id="PF05970"/>
    </source>
</evidence>
<accession>A0A1E7Y073</accession>
<reference evidence="2 3" key="1">
    <citation type="submission" date="2016-07" db="EMBL/GenBank/DDBJ databases">
        <title>Draft Genome Sequence of Bifidobacterium adolescentis strain Km 4.</title>
        <authorList>
            <person name="Danilenko V.N."/>
        </authorList>
    </citation>
    <scope>NUCLEOTIDE SEQUENCE [LARGE SCALE GENOMIC DNA]</scope>
    <source>
        <strain evidence="2 3">Km 4</strain>
    </source>
</reference>
<evidence type="ECO:0000313" key="3">
    <source>
        <dbReference type="Proteomes" id="UP000175684"/>
    </source>
</evidence>
<dbReference type="Gene3D" id="3.40.50.300">
    <property type="entry name" value="P-loop containing nucleotide triphosphate hydrolases"/>
    <property type="match status" value="2"/>
</dbReference>
<dbReference type="GO" id="GO:0006281">
    <property type="term" value="P:DNA repair"/>
    <property type="evidence" value="ECO:0007669"/>
    <property type="project" value="InterPro"/>
</dbReference>
<dbReference type="AlphaFoldDB" id="A0A1E7Y073"/>
<dbReference type="Proteomes" id="UP000175684">
    <property type="component" value="Unassembled WGS sequence"/>
</dbReference>
<gene>
    <name evidence="2" type="ORF">BBK15_05980</name>
</gene>
<comment type="caution">
    <text evidence="2">The sequence shown here is derived from an EMBL/GenBank/DDBJ whole genome shotgun (WGS) entry which is preliminary data.</text>
</comment>
<dbReference type="PANTHER" id="PTHR47642:SF5">
    <property type="entry name" value="ATP-DEPENDENT DNA HELICASE"/>
    <property type="match status" value="1"/>
</dbReference>
<dbReference type="Gene3D" id="2.30.30.940">
    <property type="match status" value="1"/>
</dbReference>
<dbReference type="Pfam" id="PF05970">
    <property type="entry name" value="PIF1"/>
    <property type="match status" value="1"/>
</dbReference>
<dbReference type="CDD" id="cd18809">
    <property type="entry name" value="SF1_C_RecD"/>
    <property type="match status" value="1"/>
</dbReference>
<evidence type="ECO:0000313" key="2">
    <source>
        <dbReference type="EMBL" id="OFA35011.1"/>
    </source>
</evidence>
<dbReference type="PANTHER" id="PTHR47642">
    <property type="entry name" value="ATP-DEPENDENT DNA HELICASE"/>
    <property type="match status" value="1"/>
</dbReference>
<feature type="domain" description="DNA helicase Pif1-like DEAD-box helicase" evidence="1">
    <location>
        <begin position="16"/>
        <end position="152"/>
    </location>
</feature>
<organism evidence="2 3">
    <name type="scientific">Bifidobacterium adolescentis</name>
    <dbReference type="NCBI Taxonomy" id="1680"/>
    <lineage>
        <taxon>Bacteria</taxon>
        <taxon>Bacillati</taxon>
        <taxon>Actinomycetota</taxon>
        <taxon>Actinomycetes</taxon>
        <taxon>Bifidobacteriales</taxon>
        <taxon>Bifidobacteriaceae</taxon>
        <taxon>Bifidobacterium</taxon>
    </lineage>
</organism>
<dbReference type="InterPro" id="IPR051055">
    <property type="entry name" value="PIF1_helicase"/>
</dbReference>
<dbReference type="EMBL" id="MAXD01000003">
    <property type="protein sequence ID" value="OFA35011.1"/>
    <property type="molecule type" value="Genomic_DNA"/>
</dbReference>
<protein>
    <recommendedName>
        <fullName evidence="1">DNA helicase Pif1-like DEAD-box helicase domain-containing protein</fullName>
    </recommendedName>
</protein>
<name>A0A1E7Y073_BIFAD</name>